<organism evidence="2 3">
    <name type="scientific">Proteus mirabilis</name>
    <dbReference type="NCBI Taxonomy" id="584"/>
    <lineage>
        <taxon>Bacteria</taxon>
        <taxon>Pseudomonadati</taxon>
        <taxon>Pseudomonadota</taxon>
        <taxon>Gammaproteobacteria</taxon>
        <taxon>Enterobacterales</taxon>
        <taxon>Morganellaceae</taxon>
        <taxon>Proteus</taxon>
    </lineage>
</organism>
<sequence length="52" mass="5671">MVADIEALGEGKIIFASNTSSLPIHKIAEKAQYPEKIIGLHYFSPVEKNALS</sequence>
<dbReference type="InterPro" id="IPR036291">
    <property type="entry name" value="NAD(P)-bd_dom_sf"/>
</dbReference>
<evidence type="ECO:0000313" key="3">
    <source>
        <dbReference type="Proteomes" id="UP000251485"/>
    </source>
</evidence>
<dbReference type="Proteomes" id="UP000251485">
    <property type="component" value="Unassembled WGS sequence"/>
</dbReference>
<accession>A0A2X2BJQ8</accession>
<dbReference type="InterPro" id="IPR050136">
    <property type="entry name" value="FA_oxidation_alpha_subunit"/>
</dbReference>
<dbReference type="GO" id="GO:0070403">
    <property type="term" value="F:NAD+ binding"/>
    <property type="evidence" value="ECO:0007669"/>
    <property type="project" value="InterPro"/>
</dbReference>
<dbReference type="PANTHER" id="PTHR43612:SF3">
    <property type="entry name" value="TRIFUNCTIONAL ENZYME SUBUNIT ALPHA, MITOCHONDRIAL"/>
    <property type="match status" value="1"/>
</dbReference>
<dbReference type="SUPFAM" id="SSF51735">
    <property type="entry name" value="NAD(P)-binding Rossmann-fold domains"/>
    <property type="match status" value="1"/>
</dbReference>
<dbReference type="GO" id="GO:0016509">
    <property type="term" value="F:long-chain (3S)-3-hydroxyacyl-CoA dehydrogenase (NAD+) activity"/>
    <property type="evidence" value="ECO:0007669"/>
    <property type="project" value="TreeGrafter"/>
</dbReference>
<dbReference type="InterPro" id="IPR006176">
    <property type="entry name" value="3-OHacyl-CoA_DH_NAD-bd"/>
</dbReference>
<evidence type="ECO:0000313" key="2">
    <source>
        <dbReference type="EMBL" id="SPY96167.1"/>
    </source>
</evidence>
<reference evidence="2 3" key="1">
    <citation type="submission" date="2018-06" db="EMBL/GenBank/DDBJ databases">
        <authorList>
            <consortium name="Pathogen Informatics"/>
            <person name="Doyle S."/>
        </authorList>
    </citation>
    <scope>NUCLEOTIDE SEQUENCE [LARGE SCALE GENOMIC DNA]</scope>
    <source>
        <strain evidence="2 3">NCTC10975</strain>
    </source>
</reference>
<evidence type="ECO:0000259" key="1">
    <source>
        <dbReference type="Pfam" id="PF02737"/>
    </source>
</evidence>
<protein>
    <submittedName>
        <fullName evidence="2">Fatty acid oxidation complex alpha subunit</fullName>
    </submittedName>
</protein>
<proteinExistence type="predicted"/>
<dbReference type="EMBL" id="UAUE01000012">
    <property type="protein sequence ID" value="SPY96167.1"/>
    <property type="molecule type" value="Genomic_DNA"/>
</dbReference>
<dbReference type="GO" id="GO:0004300">
    <property type="term" value="F:enoyl-CoA hydratase activity"/>
    <property type="evidence" value="ECO:0007669"/>
    <property type="project" value="TreeGrafter"/>
</dbReference>
<dbReference type="PANTHER" id="PTHR43612">
    <property type="entry name" value="TRIFUNCTIONAL ENZYME SUBUNIT ALPHA"/>
    <property type="match status" value="1"/>
</dbReference>
<feature type="domain" description="3-hydroxyacyl-CoA dehydrogenase NAD binding" evidence="1">
    <location>
        <begin position="3"/>
        <end position="48"/>
    </location>
</feature>
<dbReference type="Gene3D" id="3.40.50.720">
    <property type="entry name" value="NAD(P)-binding Rossmann-like Domain"/>
    <property type="match status" value="1"/>
</dbReference>
<dbReference type="Pfam" id="PF02737">
    <property type="entry name" value="3HCDH_N"/>
    <property type="match status" value="1"/>
</dbReference>
<dbReference type="GO" id="GO:0006635">
    <property type="term" value="P:fatty acid beta-oxidation"/>
    <property type="evidence" value="ECO:0007669"/>
    <property type="project" value="TreeGrafter"/>
</dbReference>
<name>A0A2X2BJQ8_PROMI</name>
<gene>
    <name evidence="2" type="primary">fadJ_2</name>
    <name evidence="2" type="ORF">NCTC10975_01876</name>
</gene>
<dbReference type="AlphaFoldDB" id="A0A2X2BJQ8"/>